<protein>
    <submittedName>
        <fullName evidence="2">Methyltransferase domain-containing protein</fullName>
    </submittedName>
</protein>
<dbReference type="InterPro" id="IPR029063">
    <property type="entry name" value="SAM-dependent_MTases_sf"/>
</dbReference>
<accession>A0AB39RY72</accession>
<evidence type="ECO:0000313" key="2">
    <source>
        <dbReference type="EMBL" id="XDQ59609.1"/>
    </source>
</evidence>
<dbReference type="AlphaFoldDB" id="A0AB39RY72"/>
<dbReference type="EMBL" id="CP163440">
    <property type="protein sequence ID" value="XDQ59609.1"/>
    <property type="molecule type" value="Genomic_DNA"/>
</dbReference>
<keyword evidence="2" id="KW-0489">Methyltransferase</keyword>
<dbReference type="RefSeq" id="WP_369254214.1">
    <property type="nucleotide sequence ID" value="NZ_CP163440.1"/>
</dbReference>
<feature type="domain" description="Methyltransferase" evidence="1">
    <location>
        <begin position="115"/>
        <end position="184"/>
    </location>
</feature>
<keyword evidence="2" id="KW-0808">Transferase</keyword>
<sequence length="379" mass="41258">MDWEQHAAKLAAEVTDPVSRWREPVASTPRHELVPRWWERADGNWVLRDGRSDPDAWLAAAYCDTSLITSVGALHADHASGGDTPRGLPTSSATLPSLVVRFLRHARLVEGLDLLDLGTGAGGLAAYASRRLGSGHVASLDVDRYLTEAAAGRLARMGLHPQFFTMDASRAIPGSYDRIIATVAMEPGEGLVPVLGALRPGGRLVTTLANTSLILTAWKTEDGGAKGQIERDWAGFMKTRHGADYSPGLESLLTYPREAEGDEVTSGRYHVLDLASAWELRSMLEVTTPGVELDYQENGRRRTAYLVHEDGSWARASAECLDAPEVHQGGPRRLWSQLERIRNRLNAEGGLPLHGSRLEITPDGICHLSRGKWTASLGK</sequence>
<proteinExistence type="predicted"/>
<dbReference type="InterPro" id="IPR041698">
    <property type="entry name" value="Methyltransf_25"/>
</dbReference>
<dbReference type="Pfam" id="PF13649">
    <property type="entry name" value="Methyltransf_25"/>
    <property type="match status" value="1"/>
</dbReference>
<organism evidence="2">
    <name type="scientific">Streptomyces sp. R35</name>
    <dbReference type="NCBI Taxonomy" id="3238630"/>
    <lineage>
        <taxon>Bacteria</taxon>
        <taxon>Bacillati</taxon>
        <taxon>Actinomycetota</taxon>
        <taxon>Actinomycetes</taxon>
        <taxon>Kitasatosporales</taxon>
        <taxon>Streptomycetaceae</taxon>
        <taxon>Streptomyces</taxon>
    </lineage>
</organism>
<gene>
    <name evidence="2" type="ORF">AB5J50_01680</name>
</gene>
<dbReference type="SUPFAM" id="SSF53335">
    <property type="entry name" value="S-adenosyl-L-methionine-dependent methyltransferases"/>
    <property type="match status" value="1"/>
</dbReference>
<dbReference type="CDD" id="cd02440">
    <property type="entry name" value="AdoMet_MTases"/>
    <property type="match status" value="1"/>
</dbReference>
<dbReference type="Gene3D" id="3.40.50.150">
    <property type="entry name" value="Vaccinia Virus protein VP39"/>
    <property type="match status" value="1"/>
</dbReference>
<name>A0AB39RY72_9ACTN</name>
<reference evidence="2" key="1">
    <citation type="submission" date="2024-07" db="EMBL/GenBank/DDBJ databases">
        <authorList>
            <person name="Yu S.T."/>
        </authorList>
    </citation>
    <scope>NUCLEOTIDE SEQUENCE</scope>
    <source>
        <strain evidence="2">R35</strain>
    </source>
</reference>
<dbReference type="GO" id="GO:0032259">
    <property type="term" value="P:methylation"/>
    <property type="evidence" value="ECO:0007669"/>
    <property type="project" value="UniProtKB-KW"/>
</dbReference>
<evidence type="ECO:0000259" key="1">
    <source>
        <dbReference type="Pfam" id="PF13649"/>
    </source>
</evidence>
<dbReference type="GO" id="GO:0008168">
    <property type="term" value="F:methyltransferase activity"/>
    <property type="evidence" value="ECO:0007669"/>
    <property type="project" value="UniProtKB-KW"/>
</dbReference>